<feature type="chain" id="PRO_5041266910" description="Secreted protein" evidence="1">
    <location>
        <begin position="20"/>
        <end position="87"/>
    </location>
</feature>
<comment type="caution">
    <text evidence="2">The sequence shown here is derived from an EMBL/GenBank/DDBJ whole genome shotgun (WGS) entry which is preliminary data.</text>
</comment>
<evidence type="ECO:0000256" key="1">
    <source>
        <dbReference type="SAM" id="SignalP"/>
    </source>
</evidence>
<feature type="signal peptide" evidence="1">
    <location>
        <begin position="1"/>
        <end position="19"/>
    </location>
</feature>
<accession>A0AA39PFI4</accession>
<gene>
    <name evidence="2" type="ORF">IW261DRAFT_1462339</name>
</gene>
<sequence>MHLPLAGFIGLFAWGRCWLNNLGAGSKFLSSCRAHYTCSIRCHCCREELVSLRLRLRRHETALNSSSGETAVFDSAWLPASISTSFE</sequence>
<keyword evidence="3" id="KW-1185">Reference proteome</keyword>
<organism evidence="2 3">
    <name type="scientific">Armillaria novae-zelandiae</name>
    <dbReference type="NCBI Taxonomy" id="153914"/>
    <lineage>
        <taxon>Eukaryota</taxon>
        <taxon>Fungi</taxon>
        <taxon>Dikarya</taxon>
        <taxon>Basidiomycota</taxon>
        <taxon>Agaricomycotina</taxon>
        <taxon>Agaricomycetes</taxon>
        <taxon>Agaricomycetidae</taxon>
        <taxon>Agaricales</taxon>
        <taxon>Marasmiineae</taxon>
        <taxon>Physalacriaceae</taxon>
        <taxon>Armillaria</taxon>
    </lineage>
</organism>
<dbReference type="AlphaFoldDB" id="A0AA39PFI4"/>
<dbReference type="Proteomes" id="UP001175227">
    <property type="component" value="Unassembled WGS sequence"/>
</dbReference>
<evidence type="ECO:0000313" key="2">
    <source>
        <dbReference type="EMBL" id="KAK0483256.1"/>
    </source>
</evidence>
<evidence type="ECO:0000313" key="3">
    <source>
        <dbReference type="Proteomes" id="UP001175227"/>
    </source>
</evidence>
<evidence type="ECO:0008006" key="4">
    <source>
        <dbReference type="Google" id="ProtNLM"/>
    </source>
</evidence>
<name>A0AA39PFI4_9AGAR</name>
<protein>
    <recommendedName>
        <fullName evidence="4">Secreted protein</fullName>
    </recommendedName>
</protein>
<proteinExistence type="predicted"/>
<reference evidence="2" key="1">
    <citation type="submission" date="2023-06" db="EMBL/GenBank/DDBJ databases">
        <authorList>
            <consortium name="Lawrence Berkeley National Laboratory"/>
            <person name="Ahrendt S."/>
            <person name="Sahu N."/>
            <person name="Indic B."/>
            <person name="Wong-Bajracharya J."/>
            <person name="Merenyi Z."/>
            <person name="Ke H.-M."/>
            <person name="Monk M."/>
            <person name="Kocsube S."/>
            <person name="Drula E."/>
            <person name="Lipzen A."/>
            <person name="Balint B."/>
            <person name="Henrissat B."/>
            <person name="Andreopoulos B."/>
            <person name="Martin F.M."/>
            <person name="Harder C.B."/>
            <person name="Rigling D."/>
            <person name="Ford K.L."/>
            <person name="Foster G.D."/>
            <person name="Pangilinan J."/>
            <person name="Papanicolaou A."/>
            <person name="Barry K."/>
            <person name="LaButti K."/>
            <person name="Viragh M."/>
            <person name="Koriabine M."/>
            <person name="Yan M."/>
            <person name="Riley R."/>
            <person name="Champramary S."/>
            <person name="Plett K.L."/>
            <person name="Tsai I.J."/>
            <person name="Slot J."/>
            <person name="Sipos G."/>
            <person name="Plett J."/>
            <person name="Nagy L.G."/>
            <person name="Grigoriev I.V."/>
        </authorList>
    </citation>
    <scope>NUCLEOTIDE SEQUENCE</scope>
    <source>
        <strain evidence="2">ICMP 16352</strain>
    </source>
</reference>
<dbReference type="EMBL" id="JAUEPR010000006">
    <property type="protein sequence ID" value="KAK0483256.1"/>
    <property type="molecule type" value="Genomic_DNA"/>
</dbReference>
<keyword evidence="1" id="KW-0732">Signal</keyword>